<keyword evidence="1" id="KW-0732">Signal</keyword>
<name>A0ABU3CFM8_9FLAO</name>
<dbReference type="Gene3D" id="2.60.120.430">
    <property type="entry name" value="Galactose-binding lectin"/>
    <property type="match status" value="1"/>
</dbReference>
<dbReference type="RefSeq" id="WP_311493252.1">
    <property type="nucleotide sequence ID" value="NZ_JAVRHO010000001.1"/>
</dbReference>
<evidence type="ECO:0000313" key="2">
    <source>
        <dbReference type="EMBL" id="MDT0645101.1"/>
    </source>
</evidence>
<dbReference type="Gene3D" id="2.60.40.10">
    <property type="entry name" value="Immunoglobulins"/>
    <property type="match status" value="2"/>
</dbReference>
<evidence type="ECO:0008006" key="4">
    <source>
        <dbReference type="Google" id="ProtNLM"/>
    </source>
</evidence>
<comment type="caution">
    <text evidence="2">The sequence shown here is derived from an EMBL/GenBank/DDBJ whole genome shotgun (WGS) entry which is preliminary data.</text>
</comment>
<dbReference type="EMBL" id="JAVRHO010000001">
    <property type="protein sequence ID" value="MDT0645101.1"/>
    <property type="molecule type" value="Genomic_DNA"/>
</dbReference>
<sequence length="360" mass="39116">MKRTNFKTKAVPQFLLILFTVVSLVSCDSDFDVKTPGTAVAPPVIHSVSEAREDAPVTQGVLQNTYIIRGENLASLVAVYFNGYRTSFNPALTTDNLTFVSVPEFAPYVGQDNILRLENLYGSTTYDFSLLTIEDFTEGTTEDGVKTVTLIGGDFTDASEVIFTSGSEEEGNLVERPAEILSVSETEVTVVVPDGVEQAYIDLTTSRGASARSDSYGFTYSVYIDQLNPEWSMSQWGGTFDVEATDPALGQYSIQSVREAWSGLTFTPETGIPFNQYEAITVSLYGTGEPGDMVNVAINDFAGTVGVELIPGQWNKVVIPMGSFFPTGGAPAVINRIDFQEASNTGKAQYIFYVDDFGFL</sequence>
<proteinExistence type="predicted"/>
<evidence type="ECO:0000256" key="1">
    <source>
        <dbReference type="SAM" id="SignalP"/>
    </source>
</evidence>
<keyword evidence="3" id="KW-1185">Reference proteome</keyword>
<feature type="chain" id="PRO_5046353771" description="IPT/TIG domain-containing protein" evidence="1">
    <location>
        <begin position="26"/>
        <end position="360"/>
    </location>
</feature>
<feature type="signal peptide" evidence="1">
    <location>
        <begin position="1"/>
        <end position="25"/>
    </location>
</feature>
<organism evidence="2 3">
    <name type="scientific">Autumnicola lenta</name>
    <dbReference type="NCBI Taxonomy" id="3075593"/>
    <lineage>
        <taxon>Bacteria</taxon>
        <taxon>Pseudomonadati</taxon>
        <taxon>Bacteroidota</taxon>
        <taxon>Flavobacteriia</taxon>
        <taxon>Flavobacteriales</taxon>
        <taxon>Flavobacteriaceae</taxon>
        <taxon>Autumnicola</taxon>
    </lineage>
</organism>
<protein>
    <recommendedName>
        <fullName evidence="4">IPT/TIG domain-containing protein</fullName>
    </recommendedName>
</protein>
<reference evidence="2 3" key="1">
    <citation type="submission" date="2023-09" db="EMBL/GenBank/DDBJ databases">
        <authorList>
            <person name="Rey-Velasco X."/>
        </authorList>
    </citation>
    <scope>NUCLEOTIDE SEQUENCE [LARGE SCALE GENOMIC DNA]</scope>
    <source>
        <strain evidence="2 3">F260</strain>
    </source>
</reference>
<dbReference type="PROSITE" id="PS51257">
    <property type="entry name" value="PROKAR_LIPOPROTEIN"/>
    <property type="match status" value="1"/>
</dbReference>
<gene>
    <name evidence="2" type="ORF">RM545_00220</name>
</gene>
<dbReference type="InterPro" id="IPR013783">
    <property type="entry name" value="Ig-like_fold"/>
</dbReference>
<evidence type="ECO:0000313" key="3">
    <source>
        <dbReference type="Proteomes" id="UP001245285"/>
    </source>
</evidence>
<accession>A0ABU3CFM8</accession>
<dbReference type="Proteomes" id="UP001245285">
    <property type="component" value="Unassembled WGS sequence"/>
</dbReference>